<gene>
    <name evidence="1" type="ORF">LCGC14_1513260</name>
</gene>
<accession>A0A0F9J0Z2</accession>
<name>A0A0F9J0Z2_9ZZZZ</name>
<sequence length="28" mass="2958">MITTILLIMLGSLFMTGLGAGIVAYDEL</sequence>
<protein>
    <submittedName>
        <fullName evidence="1">Uncharacterized protein</fullName>
    </submittedName>
</protein>
<dbReference type="AlphaFoldDB" id="A0A0F9J0Z2"/>
<proteinExistence type="predicted"/>
<evidence type="ECO:0000313" key="1">
    <source>
        <dbReference type="EMBL" id="KKM63253.1"/>
    </source>
</evidence>
<reference evidence="1" key="1">
    <citation type="journal article" date="2015" name="Nature">
        <title>Complex archaea that bridge the gap between prokaryotes and eukaryotes.</title>
        <authorList>
            <person name="Spang A."/>
            <person name="Saw J.H."/>
            <person name="Jorgensen S.L."/>
            <person name="Zaremba-Niedzwiedzka K."/>
            <person name="Martijn J."/>
            <person name="Lind A.E."/>
            <person name="van Eijk R."/>
            <person name="Schleper C."/>
            <person name="Guy L."/>
            <person name="Ettema T.J."/>
        </authorList>
    </citation>
    <scope>NUCLEOTIDE SEQUENCE</scope>
</reference>
<feature type="non-terminal residue" evidence="1">
    <location>
        <position position="28"/>
    </location>
</feature>
<dbReference type="EMBL" id="LAZR01011133">
    <property type="protein sequence ID" value="KKM63253.1"/>
    <property type="molecule type" value="Genomic_DNA"/>
</dbReference>
<comment type="caution">
    <text evidence="1">The sequence shown here is derived from an EMBL/GenBank/DDBJ whole genome shotgun (WGS) entry which is preliminary data.</text>
</comment>
<organism evidence="1">
    <name type="scientific">marine sediment metagenome</name>
    <dbReference type="NCBI Taxonomy" id="412755"/>
    <lineage>
        <taxon>unclassified sequences</taxon>
        <taxon>metagenomes</taxon>
        <taxon>ecological metagenomes</taxon>
    </lineage>
</organism>